<organism evidence="2">
    <name type="scientific">Medioppia subpectinata</name>
    <dbReference type="NCBI Taxonomy" id="1979941"/>
    <lineage>
        <taxon>Eukaryota</taxon>
        <taxon>Metazoa</taxon>
        <taxon>Ecdysozoa</taxon>
        <taxon>Arthropoda</taxon>
        <taxon>Chelicerata</taxon>
        <taxon>Arachnida</taxon>
        <taxon>Acari</taxon>
        <taxon>Acariformes</taxon>
        <taxon>Sarcoptiformes</taxon>
        <taxon>Oribatida</taxon>
        <taxon>Brachypylina</taxon>
        <taxon>Oppioidea</taxon>
        <taxon>Oppiidae</taxon>
        <taxon>Medioppia</taxon>
    </lineage>
</organism>
<evidence type="ECO:0000256" key="1">
    <source>
        <dbReference type="ARBA" id="ARBA00010105"/>
    </source>
</evidence>
<feature type="non-terminal residue" evidence="2">
    <location>
        <position position="215"/>
    </location>
</feature>
<keyword evidence="3" id="KW-1185">Reference proteome</keyword>
<evidence type="ECO:0000313" key="2">
    <source>
        <dbReference type="EMBL" id="CAD7623875.1"/>
    </source>
</evidence>
<dbReference type="PANTHER" id="PTHR11215">
    <property type="entry name" value="METAL DEPENDENT HYDROLASE - RELATED"/>
    <property type="match status" value="1"/>
</dbReference>
<dbReference type="Pfam" id="PF03690">
    <property type="entry name" value="MYG1_exonuc"/>
    <property type="match status" value="1"/>
</dbReference>
<evidence type="ECO:0000313" key="3">
    <source>
        <dbReference type="Proteomes" id="UP000759131"/>
    </source>
</evidence>
<reference evidence="2" key="1">
    <citation type="submission" date="2020-11" db="EMBL/GenBank/DDBJ databases">
        <authorList>
            <person name="Tran Van P."/>
        </authorList>
    </citation>
    <scope>NUCLEOTIDE SEQUENCE</scope>
</reference>
<dbReference type="EMBL" id="CAJPIZ010001948">
    <property type="protein sequence ID" value="CAG2104305.1"/>
    <property type="molecule type" value="Genomic_DNA"/>
</dbReference>
<dbReference type="GO" id="GO:0005737">
    <property type="term" value="C:cytoplasm"/>
    <property type="evidence" value="ECO:0007669"/>
    <property type="project" value="TreeGrafter"/>
</dbReference>
<name>A0A7R9KJA9_9ACAR</name>
<evidence type="ECO:0008006" key="4">
    <source>
        <dbReference type="Google" id="ProtNLM"/>
    </source>
</evidence>
<dbReference type="AlphaFoldDB" id="A0A7R9KJA9"/>
<dbReference type="GO" id="GO:0005634">
    <property type="term" value="C:nucleus"/>
    <property type="evidence" value="ECO:0007669"/>
    <property type="project" value="TreeGrafter"/>
</dbReference>
<dbReference type="InterPro" id="IPR003226">
    <property type="entry name" value="MYG1_exonuclease"/>
</dbReference>
<comment type="similarity">
    <text evidence="1">Belongs to the MYG1 family.</text>
</comment>
<dbReference type="OrthoDB" id="10265310at2759"/>
<sequence length="215" mass="24631">LATAFLQQIYSDTTLIRSRIQSVIDEGDIVYDVGNVFDAKRNRTMADLVESFNYSGPLGQDYESKQYNRFMEVLEIVKTDLKNYLDYIFINYIPSYTKLYENIKNCAGSIFVSDTHADTSMIFDIDKLLQKNLKFIVLKSNDMFRIYALRVSKTEFKSRLPLCSSWRGLRGEELIRACKVPDAIFVHASGFTGGAMSLEGALKMCEMTLQLENQK</sequence>
<gene>
    <name evidence="2" type="ORF">OSB1V03_LOCUS4324</name>
</gene>
<protein>
    <recommendedName>
        <fullName evidence="4">MYG1 protein</fullName>
    </recommendedName>
</protein>
<accession>A0A7R9KJA9</accession>
<proteinExistence type="inferred from homology"/>
<dbReference type="Proteomes" id="UP000759131">
    <property type="component" value="Unassembled WGS sequence"/>
</dbReference>
<dbReference type="EMBL" id="OC856523">
    <property type="protein sequence ID" value="CAD7623875.1"/>
    <property type="molecule type" value="Genomic_DNA"/>
</dbReference>
<feature type="non-terminal residue" evidence="2">
    <location>
        <position position="1"/>
    </location>
</feature>
<dbReference type="PANTHER" id="PTHR11215:SF1">
    <property type="entry name" value="MYG1 EXONUCLEASE"/>
    <property type="match status" value="1"/>
</dbReference>